<comment type="pathway">
    <text evidence="1">Phospholipid metabolism; phosphatidylethanolamine biosynthesis; phosphatidylethanolamine from ethanolamine: step 1/3.</text>
</comment>
<accession>A0ABP9XMY2</accession>
<comment type="caution">
    <text evidence="4">The sequence shown here is derived from an EMBL/GenBank/DDBJ whole genome shotgun (WGS) entry which is preliminary data.</text>
</comment>
<dbReference type="InterPro" id="IPR011009">
    <property type="entry name" value="Kinase-like_dom_sf"/>
</dbReference>
<organism evidence="4 5">
    <name type="scientific">Helicostylum pulchrum</name>
    <dbReference type="NCBI Taxonomy" id="562976"/>
    <lineage>
        <taxon>Eukaryota</taxon>
        <taxon>Fungi</taxon>
        <taxon>Fungi incertae sedis</taxon>
        <taxon>Mucoromycota</taxon>
        <taxon>Mucoromycotina</taxon>
        <taxon>Mucoromycetes</taxon>
        <taxon>Mucorales</taxon>
        <taxon>Mucorineae</taxon>
        <taxon>Mucoraceae</taxon>
        <taxon>Helicostylum</taxon>
    </lineage>
</organism>
<dbReference type="SUPFAM" id="SSF56112">
    <property type="entry name" value="Protein kinase-like (PK-like)"/>
    <property type="match status" value="1"/>
</dbReference>
<evidence type="ECO:0000256" key="3">
    <source>
        <dbReference type="ARBA" id="ARBA00038874"/>
    </source>
</evidence>
<dbReference type="Pfam" id="PF01633">
    <property type="entry name" value="Choline_kinase"/>
    <property type="match status" value="1"/>
</dbReference>
<reference evidence="4 5" key="1">
    <citation type="submission" date="2024-04" db="EMBL/GenBank/DDBJ databases">
        <title>genome sequences of Mucor flavus KT1a and Helicostylum pulchrum KT1b strains isolation_sourced from the surface of a dry-aged beef.</title>
        <authorList>
            <person name="Toyotome T."/>
            <person name="Hosono M."/>
            <person name="Torimaru M."/>
            <person name="Fukuda K."/>
            <person name="Mikami N."/>
        </authorList>
    </citation>
    <scope>NUCLEOTIDE SEQUENCE [LARGE SCALE GENOMIC DNA]</scope>
    <source>
        <strain evidence="4 5">KT1b</strain>
    </source>
</reference>
<evidence type="ECO:0000313" key="4">
    <source>
        <dbReference type="EMBL" id="GAA5796156.1"/>
    </source>
</evidence>
<dbReference type="EMBL" id="BAABUJ010000005">
    <property type="protein sequence ID" value="GAA5796156.1"/>
    <property type="molecule type" value="Genomic_DNA"/>
</dbReference>
<dbReference type="PANTHER" id="PTHR22603:SF66">
    <property type="entry name" value="ETHANOLAMINE KINASE"/>
    <property type="match status" value="1"/>
</dbReference>
<keyword evidence="5" id="KW-1185">Reference proteome</keyword>
<gene>
    <name evidence="4" type="ORF">HPULCUR_001525</name>
</gene>
<dbReference type="Gene3D" id="3.30.200.20">
    <property type="entry name" value="Phosphorylase Kinase, domain 1"/>
    <property type="match status" value="1"/>
</dbReference>
<name>A0ABP9XMY2_9FUNG</name>
<dbReference type="CDD" id="cd05157">
    <property type="entry name" value="ETNK_euk"/>
    <property type="match status" value="1"/>
</dbReference>
<protein>
    <recommendedName>
        <fullName evidence="3">ethanolamine kinase</fullName>
        <ecNumber evidence="3">2.7.1.82</ecNumber>
    </recommendedName>
</protein>
<evidence type="ECO:0000256" key="2">
    <source>
        <dbReference type="ARBA" id="ARBA00038211"/>
    </source>
</evidence>
<dbReference type="PANTHER" id="PTHR22603">
    <property type="entry name" value="CHOLINE/ETHANOALAMINE KINASE"/>
    <property type="match status" value="1"/>
</dbReference>
<evidence type="ECO:0000313" key="5">
    <source>
        <dbReference type="Proteomes" id="UP001476247"/>
    </source>
</evidence>
<proteinExistence type="inferred from homology"/>
<evidence type="ECO:0000256" key="1">
    <source>
        <dbReference type="ARBA" id="ARBA00037883"/>
    </source>
</evidence>
<dbReference type="Gene3D" id="3.90.1200.10">
    <property type="match status" value="1"/>
</dbReference>
<comment type="similarity">
    <text evidence="2">Belongs to the choline/ethanolamine kinase family.</text>
</comment>
<dbReference type="Proteomes" id="UP001476247">
    <property type="component" value="Unassembled WGS sequence"/>
</dbReference>
<dbReference type="EC" id="2.7.1.82" evidence="3"/>
<sequence length="374" mass="44078">MPPNTHTRSTHEESLSLEESLNRLIESTPYFDIEVPHTALFEGAYKVVSSVFPNWQYKDIKFVQCKDGITNQLVRVTYVPTDFSVLVRAYGKGSELIIDRKQEVVNIITLSQQNMCPPLYARFKNGLVYGFIKGKVSTVEELGQEKTAQWIAKKLGKWHQVTLPEDHQVLKHKKDQKLWNTISFSFTYTITLVPQKYQNPKTQSTFETRFDMNKIRAEMDYLIQELEKLDSPVVFSHNDLLYGNIIFDEDKEEASFIDYEYGCYAFRGFDIGNHFNEFAGFECEYWRYPTKQFQLQWFDWYLTENNNGVKPTSAEKEKLFEEVNAFSLASHFYWGLWAMVQAMISDIDFNYMDYAVLRFNEYDRRKNEVFSCTQ</sequence>